<feature type="signal peptide" evidence="1">
    <location>
        <begin position="1"/>
        <end position="28"/>
    </location>
</feature>
<proteinExistence type="predicted"/>
<dbReference type="EMBL" id="NISI01000001">
    <property type="protein sequence ID" value="OWR05470.1"/>
    <property type="molecule type" value="Genomic_DNA"/>
</dbReference>
<sequence length="187" mass="20714">MTKYLWQAAVRRVSLMCLLVCPALPCQAADDTARFGDSVEYQGQSIKLRKAYRDYDEFRNDTKNLAPGEADRAAQLVESTSLPKEFPDRRQMVAAVLKLKFPGYGLHAFGERAKPDGSVLALFGVEVPQAGRTRFLLLRNDGDSFSLIDDFVSSDGAGIADVTVRDGKLVYLSRQRLVVVERPLAAK</sequence>
<comment type="caution">
    <text evidence="2">The sequence shown here is derived from an EMBL/GenBank/DDBJ whole genome shotgun (WGS) entry which is preliminary data.</text>
</comment>
<dbReference type="Proteomes" id="UP000197446">
    <property type="component" value="Unassembled WGS sequence"/>
</dbReference>
<keyword evidence="1" id="KW-0732">Signal</keyword>
<gene>
    <name evidence="2" type="ORF">CDO81_03130</name>
</gene>
<name>A0A254NCJ9_9BURK</name>
<reference evidence="2 3" key="1">
    <citation type="journal article" date="2007" name="Int. J. Syst. Evol. Microbiol.">
        <title>Description of Pelomonas aquatica sp. nov. and Pelomonas puraquae sp. nov., isolated from industrial and haemodialysis water.</title>
        <authorList>
            <person name="Gomila M."/>
            <person name="Bowien B."/>
            <person name="Falsen E."/>
            <person name="Moore E.R."/>
            <person name="Lalucat J."/>
        </authorList>
    </citation>
    <scope>NUCLEOTIDE SEQUENCE [LARGE SCALE GENOMIC DNA]</scope>
    <source>
        <strain evidence="2 3">CCUG 52769</strain>
    </source>
</reference>
<protein>
    <recommendedName>
        <fullName evidence="4">Pilus assembly protein PilP</fullName>
    </recommendedName>
</protein>
<dbReference type="AlphaFoldDB" id="A0A254NCJ9"/>
<evidence type="ECO:0008006" key="4">
    <source>
        <dbReference type="Google" id="ProtNLM"/>
    </source>
</evidence>
<evidence type="ECO:0000313" key="3">
    <source>
        <dbReference type="Proteomes" id="UP000197446"/>
    </source>
</evidence>
<accession>A0A254NCJ9</accession>
<organism evidence="2 3">
    <name type="scientific">Roseateles puraquae</name>
    <dbReference type="NCBI Taxonomy" id="431059"/>
    <lineage>
        <taxon>Bacteria</taxon>
        <taxon>Pseudomonadati</taxon>
        <taxon>Pseudomonadota</taxon>
        <taxon>Betaproteobacteria</taxon>
        <taxon>Burkholderiales</taxon>
        <taxon>Sphaerotilaceae</taxon>
        <taxon>Roseateles</taxon>
    </lineage>
</organism>
<dbReference type="OrthoDB" id="8919663at2"/>
<evidence type="ECO:0000256" key="1">
    <source>
        <dbReference type="SAM" id="SignalP"/>
    </source>
</evidence>
<feature type="chain" id="PRO_5013236583" description="Pilus assembly protein PilP" evidence="1">
    <location>
        <begin position="29"/>
        <end position="187"/>
    </location>
</feature>
<dbReference type="RefSeq" id="WP_088481678.1">
    <property type="nucleotide sequence ID" value="NZ_NISI01000001.1"/>
</dbReference>
<keyword evidence="3" id="KW-1185">Reference proteome</keyword>
<evidence type="ECO:0000313" key="2">
    <source>
        <dbReference type="EMBL" id="OWR05470.1"/>
    </source>
</evidence>